<protein>
    <submittedName>
        <fullName evidence="2">Uncharacterized protein</fullName>
    </submittedName>
</protein>
<feature type="region of interest" description="Disordered" evidence="1">
    <location>
        <begin position="209"/>
        <end position="236"/>
    </location>
</feature>
<dbReference type="EMBL" id="KQ997583">
    <property type="protein sequence ID" value="KZV43914.1"/>
    <property type="molecule type" value="Genomic_DNA"/>
</dbReference>
<name>A0A2Z7CHG1_9LAMI</name>
<reference evidence="2 3" key="1">
    <citation type="journal article" date="2015" name="Proc. Natl. Acad. Sci. U.S.A.">
        <title>The resurrection genome of Boea hygrometrica: A blueprint for survival of dehydration.</title>
        <authorList>
            <person name="Xiao L."/>
            <person name="Yang G."/>
            <person name="Zhang L."/>
            <person name="Yang X."/>
            <person name="Zhao S."/>
            <person name="Ji Z."/>
            <person name="Zhou Q."/>
            <person name="Hu M."/>
            <person name="Wang Y."/>
            <person name="Chen M."/>
            <person name="Xu Y."/>
            <person name="Jin H."/>
            <person name="Xiao X."/>
            <person name="Hu G."/>
            <person name="Bao F."/>
            <person name="Hu Y."/>
            <person name="Wan P."/>
            <person name="Li L."/>
            <person name="Deng X."/>
            <person name="Kuang T."/>
            <person name="Xiang C."/>
            <person name="Zhu J.K."/>
            <person name="Oliver M.J."/>
            <person name="He Y."/>
        </authorList>
    </citation>
    <scope>NUCLEOTIDE SEQUENCE [LARGE SCALE GENOMIC DNA]</scope>
    <source>
        <strain evidence="3">cv. XS01</strain>
    </source>
</reference>
<sequence length="236" mass="24737">MMFRVVRTNQYNQDLGLIHSTNGNHLESPKEGSSIDHQVTIYLHAQNIKMSPTNETCRHSAAANSPTGGHHQRNAQRKAARSSRSTARITAHVTPNDGATRGLSSGHHCAPSARSGAHQPATSSATICAGQGRQSADLRGRSASYARAGGGASMRGGAAAGDDRLRLIKYTTGSKVPSSACTKRPDEISMDENSSSRWLEQVRRGKAAAAAAASGKHGSGVRLGEEGGGREVIFGD</sequence>
<feature type="compositionally biased region" description="Low complexity" evidence="1">
    <location>
        <begin position="82"/>
        <end position="91"/>
    </location>
</feature>
<gene>
    <name evidence="2" type="ORF">F511_33710</name>
</gene>
<organism evidence="2 3">
    <name type="scientific">Dorcoceras hygrometricum</name>
    <dbReference type="NCBI Taxonomy" id="472368"/>
    <lineage>
        <taxon>Eukaryota</taxon>
        <taxon>Viridiplantae</taxon>
        <taxon>Streptophyta</taxon>
        <taxon>Embryophyta</taxon>
        <taxon>Tracheophyta</taxon>
        <taxon>Spermatophyta</taxon>
        <taxon>Magnoliopsida</taxon>
        <taxon>eudicotyledons</taxon>
        <taxon>Gunneridae</taxon>
        <taxon>Pentapetalae</taxon>
        <taxon>asterids</taxon>
        <taxon>lamiids</taxon>
        <taxon>Lamiales</taxon>
        <taxon>Gesneriaceae</taxon>
        <taxon>Didymocarpoideae</taxon>
        <taxon>Trichosporeae</taxon>
        <taxon>Loxocarpinae</taxon>
        <taxon>Dorcoceras</taxon>
    </lineage>
</organism>
<dbReference type="Proteomes" id="UP000250235">
    <property type="component" value="Unassembled WGS sequence"/>
</dbReference>
<feature type="compositionally biased region" description="Basic residues" evidence="1">
    <location>
        <begin position="70"/>
        <end position="81"/>
    </location>
</feature>
<evidence type="ECO:0000313" key="3">
    <source>
        <dbReference type="Proteomes" id="UP000250235"/>
    </source>
</evidence>
<keyword evidence="3" id="KW-1185">Reference proteome</keyword>
<accession>A0A2Z7CHG1</accession>
<feature type="region of interest" description="Disordered" evidence="1">
    <location>
        <begin position="52"/>
        <end position="141"/>
    </location>
</feature>
<dbReference type="AlphaFoldDB" id="A0A2Z7CHG1"/>
<evidence type="ECO:0000256" key="1">
    <source>
        <dbReference type="SAM" id="MobiDB-lite"/>
    </source>
</evidence>
<evidence type="ECO:0000313" key="2">
    <source>
        <dbReference type="EMBL" id="KZV43914.1"/>
    </source>
</evidence>
<proteinExistence type="predicted"/>